<feature type="transmembrane region" description="Helical" evidence="5">
    <location>
        <begin position="52"/>
        <end position="75"/>
    </location>
</feature>
<dbReference type="InterPro" id="IPR044880">
    <property type="entry name" value="NCX_ion-bd_dom_sf"/>
</dbReference>
<name>X0TBM4_9ZZZZ</name>
<dbReference type="GO" id="GO:0008273">
    <property type="term" value="F:calcium, potassium:sodium antiporter activity"/>
    <property type="evidence" value="ECO:0007669"/>
    <property type="project" value="TreeGrafter"/>
</dbReference>
<comment type="caution">
    <text evidence="7">The sequence shown here is derived from an EMBL/GenBank/DDBJ whole genome shotgun (WGS) entry which is preliminary data.</text>
</comment>
<dbReference type="InterPro" id="IPR004481">
    <property type="entry name" value="K/Na/Ca-exchanger"/>
</dbReference>
<keyword evidence="3 5" id="KW-1133">Transmembrane helix</keyword>
<dbReference type="PANTHER" id="PTHR10846:SF8">
    <property type="entry name" value="INNER MEMBRANE PROTEIN YRBG"/>
    <property type="match status" value="1"/>
</dbReference>
<organism evidence="7">
    <name type="scientific">marine sediment metagenome</name>
    <dbReference type="NCBI Taxonomy" id="412755"/>
    <lineage>
        <taxon>unclassified sequences</taxon>
        <taxon>metagenomes</taxon>
        <taxon>ecological metagenomes</taxon>
    </lineage>
</organism>
<dbReference type="GO" id="GO:0005886">
    <property type="term" value="C:plasma membrane"/>
    <property type="evidence" value="ECO:0007669"/>
    <property type="project" value="TreeGrafter"/>
</dbReference>
<evidence type="ECO:0000313" key="7">
    <source>
        <dbReference type="EMBL" id="GAF90614.1"/>
    </source>
</evidence>
<dbReference type="GO" id="GO:0006874">
    <property type="term" value="P:intracellular calcium ion homeostasis"/>
    <property type="evidence" value="ECO:0007669"/>
    <property type="project" value="TreeGrafter"/>
</dbReference>
<sequence>MGAHFTVEGGVGIARSAGVPEAVIGLTLIAIGTSLPELAASLIAAWRGEAGIAIGSVIGSNLFNLLLVLGATAAIRPIPVPAGGVCDLAVLCALSAVLWGVCVTQERRIIRAEGAALLTVYAVYVSARVLL</sequence>
<dbReference type="AlphaFoldDB" id="X0TBM4"/>
<proteinExistence type="predicted"/>
<evidence type="ECO:0000256" key="3">
    <source>
        <dbReference type="ARBA" id="ARBA00022989"/>
    </source>
</evidence>
<gene>
    <name evidence="7" type="ORF">S01H1_22648</name>
</gene>
<reference evidence="7" key="1">
    <citation type="journal article" date="2014" name="Front. Microbiol.">
        <title>High frequency of phylogenetically diverse reductive dehalogenase-homologous genes in deep subseafloor sedimentary metagenomes.</title>
        <authorList>
            <person name="Kawai M."/>
            <person name="Futagami T."/>
            <person name="Toyoda A."/>
            <person name="Takaki Y."/>
            <person name="Nishi S."/>
            <person name="Hori S."/>
            <person name="Arai W."/>
            <person name="Tsubouchi T."/>
            <person name="Morono Y."/>
            <person name="Uchiyama I."/>
            <person name="Ito T."/>
            <person name="Fujiyama A."/>
            <person name="Inagaki F."/>
            <person name="Takami H."/>
        </authorList>
    </citation>
    <scope>NUCLEOTIDE SEQUENCE</scope>
    <source>
        <strain evidence="7">Expedition CK06-06</strain>
    </source>
</reference>
<dbReference type="Pfam" id="PF01699">
    <property type="entry name" value="Na_Ca_ex"/>
    <property type="match status" value="1"/>
</dbReference>
<evidence type="ECO:0000256" key="2">
    <source>
        <dbReference type="ARBA" id="ARBA00022692"/>
    </source>
</evidence>
<protein>
    <recommendedName>
        <fullName evidence="6">Sodium/calcium exchanger membrane region domain-containing protein</fullName>
    </recommendedName>
</protein>
<accession>X0TBM4</accession>
<dbReference type="GO" id="GO:0005262">
    <property type="term" value="F:calcium channel activity"/>
    <property type="evidence" value="ECO:0007669"/>
    <property type="project" value="TreeGrafter"/>
</dbReference>
<comment type="subcellular location">
    <subcellularLocation>
        <location evidence="1">Membrane</location>
        <topology evidence="1">Multi-pass membrane protein</topology>
    </subcellularLocation>
</comment>
<keyword evidence="4 5" id="KW-0472">Membrane</keyword>
<evidence type="ECO:0000256" key="5">
    <source>
        <dbReference type="SAM" id="Phobius"/>
    </source>
</evidence>
<evidence type="ECO:0000256" key="4">
    <source>
        <dbReference type="ARBA" id="ARBA00023136"/>
    </source>
</evidence>
<evidence type="ECO:0000259" key="6">
    <source>
        <dbReference type="Pfam" id="PF01699"/>
    </source>
</evidence>
<feature type="domain" description="Sodium/calcium exchanger membrane region" evidence="6">
    <location>
        <begin position="2"/>
        <end position="127"/>
    </location>
</feature>
<feature type="transmembrane region" description="Helical" evidence="5">
    <location>
        <begin position="22"/>
        <end position="45"/>
    </location>
</feature>
<evidence type="ECO:0000256" key="1">
    <source>
        <dbReference type="ARBA" id="ARBA00004141"/>
    </source>
</evidence>
<keyword evidence="2 5" id="KW-0812">Transmembrane</keyword>
<dbReference type="InterPro" id="IPR004837">
    <property type="entry name" value="NaCa_Exmemb"/>
</dbReference>
<dbReference type="PANTHER" id="PTHR10846">
    <property type="entry name" value="SODIUM/POTASSIUM/CALCIUM EXCHANGER"/>
    <property type="match status" value="1"/>
</dbReference>
<dbReference type="Gene3D" id="1.20.1420.30">
    <property type="entry name" value="NCX, central ion-binding region"/>
    <property type="match status" value="1"/>
</dbReference>
<dbReference type="EMBL" id="BARS01012827">
    <property type="protein sequence ID" value="GAF90614.1"/>
    <property type="molecule type" value="Genomic_DNA"/>
</dbReference>
<feature type="transmembrane region" description="Helical" evidence="5">
    <location>
        <begin position="81"/>
        <end position="102"/>
    </location>
</feature>